<evidence type="ECO:0000313" key="7">
    <source>
        <dbReference type="EMBL" id="MDF8262700.1"/>
    </source>
</evidence>
<keyword evidence="1" id="KW-0805">Transcription regulation</keyword>
<evidence type="ECO:0000313" key="8">
    <source>
        <dbReference type="Proteomes" id="UP001528912"/>
    </source>
</evidence>
<accession>A0ABT6C1S3</accession>
<dbReference type="InterPro" id="IPR027417">
    <property type="entry name" value="P-loop_NTPase"/>
</dbReference>
<dbReference type="SUPFAM" id="SSF48452">
    <property type="entry name" value="TPR-like"/>
    <property type="match status" value="1"/>
</dbReference>
<organism evidence="7 8">
    <name type="scientific">Luteipulveratus flavus</name>
    <dbReference type="NCBI Taxonomy" id="3031728"/>
    <lineage>
        <taxon>Bacteria</taxon>
        <taxon>Bacillati</taxon>
        <taxon>Actinomycetota</taxon>
        <taxon>Actinomycetes</taxon>
        <taxon>Micrococcales</taxon>
        <taxon>Dermacoccaceae</taxon>
        <taxon>Luteipulveratus</taxon>
    </lineage>
</organism>
<dbReference type="Proteomes" id="UP001528912">
    <property type="component" value="Unassembled WGS sequence"/>
</dbReference>
<dbReference type="InterPro" id="IPR011990">
    <property type="entry name" value="TPR-like_helical_dom_sf"/>
</dbReference>
<dbReference type="InterPro" id="IPR016032">
    <property type="entry name" value="Sig_transdc_resp-reg_C-effctor"/>
</dbReference>
<feature type="compositionally biased region" description="Polar residues" evidence="5">
    <location>
        <begin position="1"/>
        <end position="14"/>
    </location>
</feature>
<protein>
    <submittedName>
        <fullName evidence="7">LuxR C-terminal-related transcriptional regulator</fullName>
    </submittedName>
</protein>
<feature type="domain" description="HTH luxR-type" evidence="6">
    <location>
        <begin position="812"/>
        <end position="877"/>
    </location>
</feature>
<dbReference type="PRINTS" id="PR00038">
    <property type="entry name" value="HTHLUXR"/>
</dbReference>
<dbReference type="PANTHER" id="PTHR44688:SF16">
    <property type="entry name" value="DNA-BINDING TRANSCRIPTIONAL ACTIVATOR DEVR_DOSR"/>
    <property type="match status" value="1"/>
</dbReference>
<keyword evidence="3" id="KW-0804">Transcription</keyword>
<dbReference type="PROSITE" id="PS50043">
    <property type="entry name" value="HTH_LUXR_2"/>
    <property type="match status" value="1"/>
</dbReference>
<dbReference type="SUPFAM" id="SSF46894">
    <property type="entry name" value="C-terminal effector domain of the bipartite response regulators"/>
    <property type="match status" value="1"/>
</dbReference>
<feature type="region of interest" description="Disordered" evidence="5">
    <location>
        <begin position="1"/>
        <end position="33"/>
    </location>
</feature>
<name>A0ABT6C1S3_9MICO</name>
<dbReference type="InterPro" id="IPR000792">
    <property type="entry name" value="Tscrpt_reg_LuxR_C"/>
</dbReference>
<sequence length="879" mass="94772">MTTAHLSGRTSAQSAGGAPLGAPRHPPVDGAPWLPRGYLPRRELWRRLDEATANALTMVVAPAGSGKTLGVGGWLQQSRLGADATWTTAHDGLTVADLRAVIDGAASSGGTGARLVVIDDANTMSPSCVRHIDQRLADEPQNIRLLLLTRWDLAISRLMPDLLGALTVLRGDVVRLDADETSYVVAHHAHTEDPEVLQAIHEWADGWFAAAVLASRAWASTSRSSDLTRRIQQSRRGVADLVAGEVFAALHPPERHLLLCAVDEGTLTPGLARHLTQDRGAGEVLGALESTGLLVHRLAEHEHADVRYRIHPVLLEVARRCRAGDGVDARQSHATVLRAARLDLARGDTHDGFRRLVALGEQEAATDALVEHGPTVTVSPNPVVHRLVRDAISCLEDRPDAWPAIAWAHWVDGDSGSAEHWARRVIRHAESAPKEIPAMRVLAVRLRRSRSGSERVEPAVRDASALLVRHQAAAGPVLDEFLPLLLVEQGAALNWLGRLGEAERRLREAVLLGQSHGLRPVVAEALSHLALTHFMAGRERHCRDLALQALQAVGATDGVTGAAAATVARAEVALQLAQAQSLPWGDFGDTVEPITSVPDDRLGRFWHRVCRARQTLRAGDADNARAVLELAAESQDHPPVVSIALALERAAYGLLVGNRVVLREEIDHLQRLGGDAESAWVRGLEADLDGDLQEATALLERAAEIPSGTQPDVTPAALVCLAQLYHRQGEVERAQELLARAIDVTEAGRCASPFLGWSLHGTRVGVLLSAYPELLDRPWTAQLREACADRPPVVTAFRSTTPTAREIAHAGSPATVPTLSRREHDVLVELARGSSYADIAADLFVSENTVKTHVSNLYCKLSVGRRSDALAVARKLHLL</sequence>
<dbReference type="InterPro" id="IPR019734">
    <property type="entry name" value="TPR_rpt"/>
</dbReference>
<comment type="caution">
    <text evidence="7">The sequence shown here is derived from an EMBL/GenBank/DDBJ whole genome shotgun (WGS) entry which is preliminary data.</text>
</comment>
<keyword evidence="4" id="KW-0802">TPR repeat</keyword>
<dbReference type="Gene3D" id="1.10.10.10">
    <property type="entry name" value="Winged helix-like DNA-binding domain superfamily/Winged helix DNA-binding domain"/>
    <property type="match status" value="1"/>
</dbReference>
<dbReference type="InterPro" id="IPR036388">
    <property type="entry name" value="WH-like_DNA-bd_sf"/>
</dbReference>
<evidence type="ECO:0000259" key="6">
    <source>
        <dbReference type="PROSITE" id="PS50043"/>
    </source>
</evidence>
<evidence type="ECO:0000256" key="3">
    <source>
        <dbReference type="ARBA" id="ARBA00023163"/>
    </source>
</evidence>
<dbReference type="Pfam" id="PF25873">
    <property type="entry name" value="WHD_MalT"/>
    <property type="match status" value="1"/>
</dbReference>
<dbReference type="Gene3D" id="1.25.40.10">
    <property type="entry name" value="Tetratricopeptide repeat domain"/>
    <property type="match status" value="2"/>
</dbReference>
<evidence type="ECO:0000256" key="1">
    <source>
        <dbReference type="ARBA" id="ARBA00023015"/>
    </source>
</evidence>
<reference evidence="7 8" key="1">
    <citation type="submission" date="2023-03" db="EMBL/GenBank/DDBJ databases">
        <title>YIM 133296 draft genome.</title>
        <authorList>
            <person name="Xiong L."/>
        </authorList>
    </citation>
    <scope>NUCLEOTIDE SEQUENCE [LARGE SCALE GENOMIC DNA]</scope>
    <source>
        <strain evidence="7 8">YIM 133296</strain>
    </source>
</reference>
<dbReference type="CDD" id="cd06170">
    <property type="entry name" value="LuxR_C_like"/>
    <property type="match status" value="1"/>
</dbReference>
<evidence type="ECO:0000256" key="2">
    <source>
        <dbReference type="ARBA" id="ARBA00023125"/>
    </source>
</evidence>
<evidence type="ECO:0000256" key="4">
    <source>
        <dbReference type="PROSITE-ProRule" id="PRU00339"/>
    </source>
</evidence>
<dbReference type="Pfam" id="PF00196">
    <property type="entry name" value="GerE"/>
    <property type="match status" value="1"/>
</dbReference>
<feature type="repeat" description="TPR" evidence="4">
    <location>
        <begin position="715"/>
        <end position="748"/>
    </location>
</feature>
<dbReference type="PROSITE" id="PS50005">
    <property type="entry name" value="TPR"/>
    <property type="match status" value="1"/>
</dbReference>
<gene>
    <name evidence="7" type="ORF">P4R38_00390</name>
</gene>
<keyword evidence="2" id="KW-0238">DNA-binding</keyword>
<dbReference type="PANTHER" id="PTHR44688">
    <property type="entry name" value="DNA-BINDING TRANSCRIPTIONAL ACTIVATOR DEVR_DOSR"/>
    <property type="match status" value="1"/>
</dbReference>
<keyword evidence="8" id="KW-1185">Reference proteome</keyword>
<evidence type="ECO:0000256" key="5">
    <source>
        <dbReference type="SAM" id="MobiDB-lite"/>
    </source>
</evidence>
<dbReference type="EMBL" id="JAROAV010000001">
    <property type="protein sequence ID" value="MDF8262700.1"/>
    <property type="molecule type" value="Genomic_DNA"/>
</dbReference>
<dbReference type="InterPro" id="IPR059106">
    <property type="entry name" value="WHD_MalT"/>
</dbReference>
<dbReference type="SUPFAM" id="SSF52540">
    <property type="entry name" value="P-loop containing nucleoside triphosphate hydrolases"/>
    <property type="match status" value="1"/>
</dbReference>
<dbReference type="RefSeq" id="WP_277190456.1">
    <property type="nucleotide sequence ID" value="NZ_JAROAV010000001.1"/>
</dbReference>
<dbReference type="PROSITE" id="PS00622">
    <property type="entry name" value="HTH_LUXR_1"/>
    <property type="match status" value="1"/>
</dbReference>
<dbReference type="SMART" id="SM00421">
    <property type="entry name" value="HTH_LUXR"/>
    <property type="match status" value="1"/>
</dbReference>
<proteinExistence type="predicted"/>